<evidence type="ECO:0000256" key="1">
    <source>
        <dbReference type="ARBA" id="ARBA00009953"/>
    </source>
</evidence>
<evidence type="ECO:0000256" key="2">
    <source>
        <dbReference type="SAM" id="MobiDB-lite"/>
    </source>
</evidence>
<feature type="compositionally biased region" description="Low complexity" evidence="2">
    <location>
        <begin position="50"/>
        <end position="61"/>
    </location>
</feature>
<proteinExistence type="inferred from homology"/>
<evidence type="ECO:0000259" key="4">
    <source>
        <dbReference type="Pfam" id="PF08621"/>
    </source>
</evidence>
<accession>A0ABR3ZIM9</accession>
<dbReference type="Pfam" id="PF08620">
    <property type="entry name" value="RPAP1_C"/>
    <property type="match status" value="1"/>
</dbReference>
<dbReference type="InterPro" id="IPR039913">
    <property type="entry name" value="RPAP1/Rba50"/>
</dbReference>
<name>A0ABR3ZIM9_9PEZI</name>
<feature type="compositionally biased region" description="Basic and acidic residues" evidence="2">
    <location>
        <begin position="100"/>
        <end position="112"/>
    </location>
</feature>
<dbReference type="EMBL" id="JAWCUI010000009">
    <property type="protein sequence ID" value="KAL1900511.1"/>
    <property type="molecule type" value="Genomic_DNA"/>
</dbReference>
<evidence type="ECO:0000259" key="3">
    <source>
        <dbReference type="Pfam" id="PF08620"/>
    </source>
</evidence>
<feature type="compositionally biased region" description="Basic and acidic residues" evidence="2">
    <location>
        <begin position="248"/>
        <end position="264"/>
    </location>
</feature>
<gene>
    <name evidence="5" type="ORF">Sste5346_002232</name>
</gene>
<evidence type="ECO:0000313" key="6">
    <source>
        <dbReference type="Proteomes" id="UP001583186"/>
    </source>
</evidence>
<dbReference type="Proteomes" id="UP001583186">
    <property type="component" value="Unassembled WGS sequence"/>
</dbReference>
<organism evidence="5 6">
    <name type="scientific">Sporothrix stenoceras</name>
    <dbReference type="NCBI Taxonomy" id="5173"/>
    <lineage>
        <taxon>Eukaryota</taxon>
        <taxon>Fungi</taxon>
        <taxon>Dikarya</taxon>
        <taxon>Ascomycota</taxon>
        <taxon>Pezizomycotina</taxon>
        <taxon>Sordariomycetes</taxon>
        <taxon>Sordariomycetidae</taxon>
        <taxon>Ophiostomatales</taxon>
        <taxon>Ophiostomataceae</taxon>
        <taxon>Sporothrix</taxon>
    </lineage>
</organism>
<feature type="compositionally biased region" description="Low complexity" evidence="2">
    <location>
        <begin position="74"/>
        <end position="95"/>
    </location>
</feature>
<protein>
    <recommendedName>
        <fullName evidence="7">Transcription factor</fullName>
    </recommendedName>
</protein>
<feature type="domain" description="RPAP1 N-terminal" evidence="4">
    <location>
        <begin position="105"/>
        <end position="148"/>
    </location>
</feature>
<dbReference type="InterPro" id="IPR013930">
    <property type="entry name" value="RPAP1_N"/>
</dbReference>
<dbReference type="PANTHER" id="PTHR21483:SF18">
    <property type="entry name" value="RNA POLYMERASE II-ASSOCIATED PROTEIN 1"/>
    <property type="match status" value="1"/>
</dbReference>
<feature type="region of interest" description="Disordered" evidence="2">
    <location>
        <begin position="1"/>
        <end position="119"/>
    </location>
</feature>
<comment type="similarity">
    <text evidence="1">Belongs to the RPAP1 family.</text>
</comment>
<reference evidence="5 6" key="1">
    <citation type="journal article" date="2024" name="IMA Fungus">
        <title>IMA Genome - F19 : A genome assembly and annotation guide to empower mycologists, including annotated draft genome sequences of Ceratocystis pirilliformis, Diaporthe australafricana, Fusarium ophioides, Paecilomyces lecythidis, and Sporothrix stenoceras.</title>
        <authorList>
            <person name="Aylward J."/>
            <person name="Wilson A.M."/>
            <person name="Visagie C.M."/>
            <person name="Spraker J."/>
            <person name="Barnes I."/>
            <person name="Buitendag C."/>
            <person name="Ceriani C."/>
            <person name="Del Mar Angel L."/>
            <person name="du Plessis D."/>
            <person name="Fuchs T."/>
            <person name="Gasser K."/>
            <person name="Kramer D."/>
            <person name="Li W."/>
            <person name="Munsamy K."/>
            <person name="Piso A."/>
            <person name="Price J.L."/>
            <person name="Sonnekus B."/>
            <person name="Thomas C."/>
            <person name="van der Nest A."/>
            <person name="van Dijk A."/>
            <person name="van Heerden A."/>
            <person name="van Vuuren N."/>
            <person name="Yilmaz N."/>
            <person name="Duong T.A."/>
            <person name="van der Merwe N.A."/>
            <person name="Wingfield M.J."/>
            <person name="Wingfield B.D."/>
        </authorList>
    </citation>
    <scope>NUCLEOTIDE SEQUENCE [LARGE SCALE GENOMIC DNA]</scope>
    <source>
        <strain evidence="5 6">CMW 5346</strain>
    </source>
</reference>
<keyword evidence="6" id="KW-1185">Reference proteome</keyword>
<feature type="domain" description="RPAP1 C-terminal" evidence="3">
    <location>
        <begin position="336"/>
        <end position="403"/>
    </location>
</feature>
<sequence length="489" mass="52755">MDGSLRILDIQEKEVGAATPPSFPYPRSTGFPEPKKRARFASAFKQQRQAAEAAVAAGIAADTPKPTFGPAPPTLSNSFPSSSSSSSRPSAPKQSQDASFDEKAGIDRENREMLSSMAPDEIAEARNELLSNLSPDLLQILLRRANLDDGSNARLPGEELSQPGPAAPTPEIRIQDSSADTAETEEEPKEPTKLKKKVLFASVEDADDKDDKPKAAGKNTGDAALFGNDEKVPAADDLAPISSPEKVVQNHDHDHDHDHDHAHDGPGAVHFPHAPAVPDLDPNDPDFLQNLHTKYFPNLPADPARLAWMAPLPTADSPADRESPYYPGQESLAVSQLRFDFRGRLIPPRASREIPVTKGLHHHGVAPEAAGYTIGELARLARSAVPSQRCVAFQLLGRLLYRLGKGEFGGGGGETGTGMGSAVDEATSDPRVQLAQGIWRSLSEGRVLDTLREAASMEEGQGHRGSRAYAIEAIWLYEKGGWKERWQGR</sequence>
<dbReference type="Pfam" id="PF08621">
    <property type="entry name" value="RPAP1_N"/>
    <property type="match status" value="1"/>
</dbReference>
<feature type="region of interest" description="Disordered" evidence="2">
    <location>
        <begin position="248"/>
        <end position="288"/>
    </location>
</feature>
<dbReference type="InterPro" id="IPR013929">
    <property type="entry name" value="RPAP1_C"/>
</dbReference>
<evidence type="ECO:0000313" key="5">
    <source>
        <dbReference type="EMBL" id="KAL1900511.1"/>
    </source>
</evidence>
<dbReference type="PANTHER" id="PTHR21483">
    <property type="entry name" value="RNA POLYMERASE II-ASSOCIATED PROTEIN 1"/>
    <property type="match status" value="1"/>
</dbReference>
<evidence type="ECO:0008006" key="7">
    <source>
        <dbReference type="Google" id="ProtNLM"/>
    </source>
</evidence>
<feature type="region of interest" description="Disordered" evidence="2">
    <location>
        <begin position="149"/>
        <end position="229"/>
    </location>
</feature>
<comment type="caution">
    <text evidence="5">The sequence shown here is derived from an EMBL/GenBank/DDBJ whole genome shotgun (WGS) entry which is preliminary data.</text>
</comment>